<organism evidence="1 2">
    <name type="scientific">Hydrogenispora ethanolica</name>
    <dbReference type="NCBI Taxonomy" id="1082276"/>
    <lineage>
        <taxon>Bacteria</taxon>
        <taxon>Bacillati</taxon>
        <taxon>Bacillota</taxon>
        <taxon>Hydrogenispora</taxon>
    </lineage>
</organism>
<dbReference type="Proteomes" id="UP000295008">
    <property type="component" value="Unassembled WGS sequence"/>
</dbReference>
<dbReference type="PANTHER" id="PTHR39450">
    <property type="entry name" value="MOLYBDOPTERIN OXIDOREDUCTASE, 4FE-4S CLUSTER-BINDING SUBUNIT"/>
    <property type="match status" value="1"/>
</dbReference>
<dbReference type="EMBL" id="SLUN01000006">
    <property type="protein sequence ID" value="TCL72333.1"/>
    <property type="molecule type" value="Genomic_DNA"/>
</dbReference>
<dbReference type="RefSeq" id="WP_132013545.1">
    <property type="nucleotide sequence ID" value="NZ_SLUN01000006.1"/>
</dbReference>
<dbReference type="PANTHER" id="PTHR39450:SF1">
    <property type="entry name" value="DUF1667 DOMAIN-CONTAINING PROTEIN"/>
    <property type="match status" value="1"/>
</dbReference>
<evidence type="ECO:0000313" key="2">
    <source>
        <dbReference type="Proteomes" id="UP000295008"/>
    </source>
</evidence>
<keyword evidence="2" id="KW-1185">Reference proteome</keyword>
<accession>A0A4R1RZS7</accession>
<comment type="caution">
    <text evidence="1">The sequence shown here is derived from an EMBL/GenBank/DDBJ whole genome shotgun (WGS) entry which is preliminary data.</text>
</comment>
<gene>
    <name evidence="1" type="ORF">EDC14_100641</name>
</gene>
<dbReference type="SUPFAM" id="SSF160148">
    <property type="entry name" value="CPE0013-like"/>
    <property type="match status" value="1"/>
</dbReference>
<reference evidence="1 2" key="1">
    <citation type="submission" date="2019-03" db="EMBL/GenBank/DDBJ databases">
        <title>Genomic Encyclopedia of Type Strains, Phase IV (KMG-IV): sequencing the most valuable type-strain genomes for metagenomic binning, comparative biology and taxonomic classification.</title>
        <authorList>
            <person name="Goeker M."/>
        </authorList>
    </citation>
    <scope>NUCLEOTIDE SEQUENCE [LARGE SCALE GENOMIC DNA]</scope>
    <source>
        <strain evidence="1 2">LX-B</strain>
    </source>
</reference>
<evidence type="ECO:0000313" key="1">
    <source>
        <dbReference type="EMBL" id="TCL72333.1"/>
    </source>
</evidence>
<protein>
    <submittedName>
        <fullName evidence="1">CxxC motif-containing protein</fullName>
    </submittedName>
</protein>
<name>A0A4R1RZS7_HYDET</name>
<proteinExistence type="predicted"/>
<sequence length="114" mass="12066">MPEMTCIVCPVGCRMTVKVTGTAVEVTGNGCRRGLEYARQEAIAPQRVLTAVVAVAGAEQPLPVKTARPIPKEKLFAAMAEVKTLRPQPPIRIGQVLKEDLAGTGVALVAAKNF</sequence>
<dbReference type="InterPro" id="IPR012460">
    <property type="entry name" value="DUF1667"/>
</dbReference>
<dbReference type="AlphaFoldDB" id="A0A4R1RZS7"/>
<dbReference type="OrthoDB" id="9811531at2"/>
<dbReference type="Pfam" id="PF07892">
    <property type="entry name" value="DUF1667"/>
    <property type="match status" value="1"/>
</dbReference>
<dbReference type="InterPro" id="IPR036593">
    <property type="entry name" value="CPE0013-like_sf"/>
</dbReference>
<dbReference type="Gene3D" id="3.10.530.10">
    <property type="entry name" value="CPE0013-like"/>
    <property type="match status" value="1"/>
</dbReference>